<reference evidence="1" key="1">
    <citation type="submission" date="2021-06" db="EMBL/GenBank/DDBJ databases">
        <authorList>
            <person name="Hodson N. C."/>
            <person name="Mongue J. A."/>
            <person name="Jaron S. K."/>
        </authorList>
    </citation>
    <scope>NUCLEOTIDE SEQUENCE</scope>
</reference>
<name>A0A8J2JT98_9HEXA</name>
<dbReference type="Proteomes" id="UP000708208">
    <property type="component" value="Unassembled WGS sequence"/>
</dbReference>
<proteinExistence type="predicted"/>
<dbReference type="EMBL" id="CAJVCH010077281">
    <property type="protein sequence ID" value="CAG7721184.1"/>
    <property type="molecule type" value="Genomic_DNA"/>
</dbReference>
<protein>
    <submittedName>
        <fullName evidence="1">Uncharacterized protein</fullName>
    </submittedName>
</protein>
<keyword evidence="2" id="KW-1185">Reference proteome</keyword>
<organism evidence="1 2">
    <name type="scientific">Allacma fusca</name>
    <dbReference type="NCBI Taxonomy" id="39272"/>
    <lineage>
        <taxon>Eukaryota</taxon>
        <taxon>Metazoa</taxon>
        <taxon>Ecdysozoa</taxon>
        <taxon>Arthropoda</taxon>
        <taxon>Hexapoda</taxon>
        <taxon>Collembola</taxon>
        <taxon>Symphypleona</taxon>
        <taxon>Sminthuridae</taxon>
        <taxon>Allacma</taxon>
    </lineage>
</organism>
<accession>A0A8J2JT98</accession>
<dbReference type="AlphaFoldDB" id="A0A8J2JT98"/>
<evidence type="ECO:0000313" key="2">
    <source>
        <dbReference type="Proteomes" id="UP000708208"/>
    </source>
</evidence>
<comment type="caution">
    <text evidence="1">The sequence shown here is derived from an EMBL/GenBank/DDBJ whole genome shotgun (WGS) entry which is preliminary data.</text>
</comment>
<gene>
    <name evidence="1" type="ORF">AFUS01_LOCUS10418</name>
</gene>
<evidence type="ECO:0000313" key="1">
    <source>
        <dbReference type="EMBL" id="CAG7721184.1"/>
    </source>
</evidence>
<sequence>MLNLSCENVCPTELPKCTYLNAFIKNLGSADETPGFFELQYAHGNKSFRQRIQAEDRRFAASISKPGYNSGYKDFLNMDMESKAFAYMFANGIITEVSGVATRCSSPDESSTVFLYTGNNCTCEKTFSINYASEICTKLRHTSSSFEQPCDDYNENTNTRNLDKTLAGAPSCTKAPRNNYVWEKIQDQEQEVPAIARLGYNPNCKYLLHVDMESGAFACMLADGSEKEVPSVFLPCSNLDECNASFNYTGDNCAPGMTFKTNNCTSEICSELLDTPPLFVLACGDYNENSVARGFYKTLVDIQSRTKTLRTYEGITGNSVRYEDMITIQLSSNEPVGMTYAKNKSVIYTKYPRDFECRALKPFFSHGFLWKLLLENKTEIYLGTGNDTTDDDLDVYISKKTIWFDSPLITSVVCEAPNWNELTMTNFTMHSPFHLMNSTPNSKRT</sequence>